<comment type="caution">
    <text evidence="1">The sequence shown here is derived from an EMBL/GenBank/DDBJ whole genome shotgun (WGS) entry which is preliminary data.</text>
</comment>
<dbReference type="RefSeq" id="WP_202998784.1">
    <property type="nucleotide sequence ID" value="NZ_JADWYU010000142.1"/>
</dbReference>
<dbReference type="AlphaFoldDB" id="A0A937R6N0"/>
<keyword evidence="2" id="KW-1185">Reference proteome</keyword>
<sequence>MTGQRYDYHGIVEEEGKSLAVEHWQEHIRTLLVDTRLVSIGRALNLMIIAFSPGGDLGDESVRLHVQCPMRFRHRDSLLIGSGDLAFERPETGEKRYDTRAAEFNSVLKGEVVRVEDVRHGPAGSLSVECSGGLFIEVFPATLRHVEAWRVLRVGDEHFGYPPDLI</sequence>
<dbReference type="EMBL" id="JAEACQ010000123">
    <property type="protein sequence ID" value="MBL7626256.1"/>
    <property type="molecule type" value="Genomic_DNA"/>
</dbReference>
<gene>
    <name evidence="1" type="ORF">I7412_03500</name>
</gene>
<evidence type="ECO:0000313" key="1">
    <source>
        <dbReference type="EMBL" id="MBL7626256.1"/>
    </source>
</evidence>
<proteinExistence type="predicted"/>
<organism evidence="1 2">
    <name type="scientific">Frankia nepalensis</name>
    <dbReference type="NCBI Taxonomy" id="1836974"/>
    <lineage>
        <taxon>Bacteria</taxon>
        <taxon>Bacillati</taxon>
        <taxon>Actinomycetota</taxon>
        <taxon>Actinomycetes</taxon>
        <taxon>Frankiales</taxon>
        <taxon>Frankiaceae</taxon>
        <taxon>Frankia</taxon>
    </lineage>
</organism>
<dbReference type="Proteomes" id="UP000604475">
    <property type="component" value="Unassembled WGS sequence"/>
</dbReference>
<accession>A0A937R6N0</accession>
<evidence type="ECO:0000313" key="2">
    <source>
        <dbReference type="Proteomes" id="UP000604475"/>
    </source>
</evidence>
<name>A0A937R6N0_9ACTN</name>
<reference evidence="1" key="1">
    <citation type="submission" date="2020-12" db="EMBL/GenBank/DDBJ databases">
        <title>Genomic characterization of non-nitrogen-fixing Frankia strains.</title>
        <authorList>
            <person name="Carlos-Shanley C."/>
            <person name="Guerra T."/>
            <person name="Hahn D."/>
        </authorList>
    </citation>
    <scope>NUCLEOTIDE SEQUENCE</scope>
    <source>
        <strain evidence="1">CN6</strain>
    </source>
</reference>
<protein>
    <submittedName>
        <fullName evidence="1">Uncharacterized protein</fullName>
    </submittedName>
</protein>